<dbReference type="PROSITE" id="PS51318">
    <property type="entry name" value="TAT"/>
    <property type="match status" value="1"/>
</dbReference>
<dbReference type="KEGG" id="pfre:RM25_1543"/>
<accession>A0A068VWR6</accession>
<sequence>MAERTARRLTRRSLLAIGAVGSLTALAACAGATTPFVSPGCTATVNGSSDLRDLEQAGNVAIIVGEALRRGLPPRAATIAIVTALQESKLYNLDYGDADSVGLFQQRPSQGWGTEDQIMNPWYSAGKFYEALVKVDGWQTDTINDVAQKVQRSNFPHAYAQHEDVGRIWASALCGFDPAGVTSVDNKNATGNPEVLREFVVRVWGGAIPIAINPDGLSFTVGSATTAWSVALLCMCLGSQAGLVGLRVGDMTWANSTSQRATWAGQNAVDPTVVTATCRTA</sequence>
<dbReference type="EMBL" id="LM676436">
    <property type="protein sequence ID" value="CEP27550.1"/>
    <property type="molecule type" value="Genomic_DNA"/>
</dbReference>
<evidence type="ECO:0000313" key="2">
    <source>
        <dbReference type="EMBL" id="CEP27550.1"/>
    </source>
</evidence>
<keyword evidence="1" id="KW-0732">Signal</keyword>
<reference evidence="2" key="1">
    <citation type="submission" date="2014-08" db="EMBL/GenBank/DDBJ databases">
        <authorList>
            <person name="Falentin Helene"/>
        </authorList>
    </citation>
    <scope>NUCLEOTIDE SEQUENCE</scope>
</reference>
<dbReference type="GeneID" id="88092690"/>
<dbReference type="RefSeq" id="WP_013161491.1">
    <property type="nucleotide sequence ID" value="NZ_CP010341.1"/>
</dbReference>
<name>A0A068VWR6_PROFF</name>
<evidence type="ECO:0000256" key="1">
    <source>
        <dbReference type="SAM" id="SignalP"/>
    </source>
</evidence>
<protein>
    <submittedName>
        <fullName evidence="2">Hypothetical secreted protein</fullName>
    </submittedName>
</protein>
<organism evidence="2">
    <name type="scientific">Propionibacterium freudenreichii subsp. freudenreichii</name>
    <dbReference type="NCBI Taxonomy" id="66712"/>
    <lineage>
        <taxon>Bacteria</taxon>
        <taxon>Bacillati</taxon>
        <taxon>Actinomycetota</taxon>
        <taxon>Actinomycetes</taxon>
        <taxon>Propionibacteriales</taxon>
        <taxon>Propionibacteriaceae</taxon>
        <taxon>Propionibacterium</taxon>
    </lineage>
</organism>
<proteinExistence type="predicted"/>
<dbReference type="AlphaFoldDB" id="A0A068VWR6"/>
<feature type="signal peptide" evidence="1">
    <location>
        <begin position="1"/>
        <end position="27"/>
    </location>
</feature>
<gene>
    <name evidence="2" type="ORF">PFCIRM138_02170</name>
</gene>
<dbReference type="PATRIC" id="fig|66712.6.peg.1571"/>
<feature type="chain" id="PRO_5038791893" evidence="1">
    <location>
        <begin position="28"/>
        <end position="281"/>
    </location>
</feature>
<dbReference type="InterPro" id="IPR006311">
    <property type="entry name" value="TAT_signal"/>
</dbReference>
<dbReference type="PROSITE" id="PS51257">
    <property type="entry name" value="PROKAR_LIPOPROTEIN"/>
    <property type="match status" value="1"/>
</dbReference>